<evidence type="ECO:0000313" key="9">
    <source>
        <dbReference type="Proteomes" id="UP000054302"/>
    </source>
</evidence>
<evidence type="ECO:0000256" key="4">
    <source>
        <dbReference type="ARBA" id="ARBA00023136"/>
    </source>
</evidence>
<dbReference type="Pfam" id="PF07690">
    <property type="entry name" value="MFS_1"/>
    <property type="match status" value="1"/>
</dbReference>
<evidence type="ECO:0000256" key="1">
    <source>
        <dbReference type="ARBA" id="ARBA00004141"/>
    </source>
</evidence>
<feature type="transmembrane region" description="Helical" evidence="6">
    <location>
        <begin position="431"/>
        <end position="458"/>
    </location>
</feature>
<protein>
    <recommendedName>
        <fullName evidence="7">Major facilitator superfamily (MFS) profile domain-containing protein</fullName>
    </recommendedName>
</protein>
<feature type="domain" description="Major facilitator superfamily (MFS) profile" evidence="7">
    <location>
        <begin position="54"/>
        <end position="523"/>
    </location>
</feature>
<dbReference type="STRING" id="212818.A0A0D1XX60"/>
<accession>A0A0D1XX60</accession>
<feature type="transmembrane region" description="Helical" evidence="6">
    <location>
        <begin position="363"/>
        <end position="385"/>
    </location>
</feature>
<dbReference type="PANTHER" id="PTHR23502">
    <property type="entry name" value="MAJOR FACILITATOR SUPERFAMILY"/>
    <property type="match status" value="1"/>
</dbReference>
<sequence length="545" mass="60895">MTYPVPGTVHLVDLAGNLSAKHEAGGNNQIVLIPQPSSDPDDPLNWTWWRKNHNRFWQIMWTVVGCAIISSLSPAYLLIQEDTGIPIADLNTGIGLMYLFLGWGNVVTQPLAMNFGRRPVLIFSLLGTSLMILWSAYIKNSGVWFVNRILMGIFYAPVESLVEILVTDLSFTHERGFYMGVYSWTLWNGAFLSPIAAGYIAQNHGWRWIQYTGTIIGLTVTVLMFFFFEETMYFRQTIQAEFLDEFDSNSNHASSTEVGAEKNEKSQSNDPGSKTPEAALEEVTLGKSNKTYLSKLRMWGLRSPDQPNTFWKFFLLPFTLVRFPAMLFAGLLVGSILAWFNVLNATIAEVFGNAPYNFDTNEIGLIYLAAVIGTTVGCFLSGWFSDIVSEKLARRNKGIKEPEARLWIALVTLFLHPFGCFLYGIGATQKIHWIGLAFGIGFISLSLPTGSNIGLTYVIDSYKEVAGESMTTVILIRNTIGFAFAYAIAPMISSLGLQNSFILVGCLGAGFWCLCFLMIWKGKEWRQKTAAAYWKLVEEHGLHAH</sequence>
<dbReference type="Gene3D" id="1.20.1250.20">
    <property type="entry name" value="MFS general substrate transporter like domains"/>
    <property type="match status" value="1"/>
</dbReference>
<comment type="subcellular location">
    <subcellularLocation>
        <location evidence="1">Membrane</location>
        <topology evidence="1">Multi-pass membrane protein</topology>
    </subcellularLocation>
</comment>
<evidence type="ECO:0000259" key="7">
    <source>
        <dbReference type="PROSITE" id="PS50850"/>
    </source>
</evidence>
<keyword evidence="3 6" id="KW-1133">Transmembrane helix</keyword>
<dbReference type="PROSITE" id="PS50850">
    <property type="entry name" value="MFS"/>
    <property type="match status" value="1"/>
</dbReference>
<organism evidence="8 9">
    <name type="scientific">Exophiala mesophila</name>
    <name type="common">Black yeast-like fungus</name>
    <dbReference type="NCBI Taxonomy" id="212818"/>
    <lineage>
        <taxon>Eukaryota</taxon>
        <taxon>Fungi</taxon>
        <taxon>Dikarya</taxon>
        <taxon>Ascomycota</taxon>
        <taxon>Pezizomycotina</taxon>
        <taxon>Eurotiomycetes</taxon>
        <taxon>Chaetothyriomycetidae</taxon>
        <taxon>Chaetothyriales</taxon>
        <taxon>Herpotrichiellaceae</taxon>
        <taxon>Exophiala</taxon>
    </lineage>
</organism>
<evidence type="ECO:0000256" key="3">
    <source>
        <dbReference type="ARBA" id="ARBA00022989"/>
    </source>
</evidence>
<proteinExistence type="predicted"/>
<feature type="transmembrane region" description="Helical" evidence="6">
    <location>
        <begin position="85"/>
        <end position="108"/>
    </location>
</feature>
<dbReference type="InterPro" id="IPR036259">
    <property type="entry name" value="MFS_trans_sf"/>
</dbReference>
<feature type="transmembrane region" description="Helical" evidence="6">
    <location>
        <begin position="320"/>
        <end position="343"/>
    </location>
</feature>
<gene>
    <name evidence="8" type="ORF">PV10_04091</name>
</gene>
<name>A0A0D1XX60_EXOME</name>
<feature type="transmembrane region" description="Helical" evidence="6">
    <location>
        <begin position="120"/>
        <end position="137"/>
    </location>
</feature>
<keyword evidence="9" id="KW-1185">Reference proteome</keyword>
<evidence type="ECO:0000256" key="2">
    <source>
        <dbReference type="ARBA" id="ARBA00022692"/>
    </source>
</evidence>
<evidence type="ECO:0000256" key="5">
    <source>
        <dbReference type="SAM" id="MobiDB-lite"/>
    </source>
</evidence>
<dbReference type="OMA" id="MAWCFFA"/>
<dbReference type="PANTHER" id="PTHR23502:SF30">
    <property type="entry name" value="TRANSPORTER, PUTATIVE (AFU_ORTHOLOGUE AFUA_8G04702)-RELATED"/>
    <property type="match status" value="1"/>
</dbReference>
<feature type="transmembrane region" description="Helical" evidence="6">
    <location>
        <begin position="149"/>
        <end position="169"/>
    </location>
</feature>
<feature type="transmembrane region" description="Helical" evidence="6">
    <location>
        <begin position="59"/>
        <end position="79"/>
    </location>
</feature>
<feature type="transmembrane region" description="Helical" evidence="6">
    <location>
        <begin position="470"/>
        <end position="489"/>
    </location>
</feature>
<dbReference type="GO" id="GO:0022857">
    <property type="term" value="F:transmembrane transporter activity"/>
    <property type="evidence" value="ECO:0007669"/>
    <property type="project" value="InterPro"/>
</dbReference>
<feature type="region of interest" description="Disordered" evidence="5">
    <location>
        <begin position="253"/>
        <end position="278"/>
    </location>
</feature>
<feature type="transmembrane region" description="Helical" evidence="6">
    <location>
        <begin position="181"/>
        <end position="202"/>
    </location>
</feature>
<dbReference type="InterPro" id="IPR011701">
    <property type="entry name" value="MFS"/>
</dbReference>
<feature type="transmembrane region" description="Helical" evidence="6">
    <location>
        <begin position="406"/>
        <end position="425"/>
    </location>
</feature>
<dbReference type="EMBL" id="KN847522">
    <property type="protein sequence ID" value="KIV92826.1"/>
    <property type="molecule type" value="Genomic_DNA"/>
</dbReference>
<feature type="transmembrane region" description="Helical" evidence="6">
    <location>
        <begin position="208"/>
        <end position="228"/>
    </location>
</feature>
<evidence type="ECO:0000256" key="6">
    <source>
        <dbReference type="SAM" id="Phobius"/>
    </source>
</evidence>
<keyword evidence="4 6" id="KW-0472">Membrane</keyword>
<dbReference type="RefSeq" id="XP_016224400.1">
    <property type="nucleotide sequence ID" value="XM_016368612.1"/>
</dbReference>
<dbReference type="GeneID" id="27321936"/>
<dbReference type="GO" id="GO:0005886">
    <property type="term" value="C:plasma membrane"/>
    <property type="evidence" value="ECO:0007669"/>
    <property type="project" value="TreeGrafter"/>
</dbReference>
<dbReference type="OrthoDB" id="5215911at2759"/>
<keyword evidence="2 6" id="KW-0812">Transmembrane</keyword>
<dbReference type="SUPFAM" id="SSF103473">
    <property type="entry name" value="MFS general substrate transporter"/>
    <property type="match status" value="1"/>
</dbReference>
<dbReference type="HOGENOM" id="CLU_008455_13_3_1"/>
<dbReference type="VEuPathDB" id="FungiDB:PV10_04091"/>
<feature type="transmembrane region" description="Helical" evidence="6">
    <location>
        <begin position="501"/>
        <end position="520"/>
    </location>
</feature>
<dbReference type="Proteomes" id="UP000054302">
    <property type="component" value="Unassembled WGS sequence"/>
</dbReference>
<evidence type="ECO:0000313" key="8">
    <source>
        <dbReference type="EMBL" id="KIV92826.1"/>
    </source>
</evidence>
<dbReference type="InterPro" id="IPR020846">
    <property type="entry name" value="MFS_dom"/>
</dbReference>
<dbReference type="AlphaFoldDB" id="A0A0D1XX60"/>
<reference evidence="8 9" key="1">
    <citation type="submission" date="2015-01" db="EMBL/GenBank/DDBJ databases">
        <title>The Genome Sequence of Exophiala mesophila CBS40295.</title>
        <authorList>
            <consortium name="The Broad Institute Genomics Platform"/>
            <person name="Cuomo C."/>
            <person name="de Hoog S."/>
            <person name="Gorbushina A."/>
            <person name="Stielow B."/>
            <person name="Teixiera M."/>
            <person name="Abouelleil A."/>
            <person name="Chapman S.B."/>
            <person name="Priest M."/>
            <person name="Young S.K."/>
            <person name="Wortman J."/>
            <person name="Nusbaum C."/>
            <person name="Birren B."/>
        </authorList>
    </citation>
    <scope>NUCLEOTIDE SEQUENCE [LARGE SCALE GENOMIC DNA]</scope>
    <source>
        <strain evidence="8 9">CBS 40295</strain>
    </source>
</reference>